<protein>
    <submittedName>
        <fullName evidence="1">Uncharacterized protein</fullName>
    </submittedName>
</protein>
<gene>
    <name evidence="1" type="ORF">AVEN_184759_1</name>
</gene>
<name>A0A4Y2KXQ2_ARAVE</name>
<proteinExistence type="predicted"/>
<dbReference type="EMBL" id="BGPR01005049">
    <property type="protein sequence ID" value="GBN06293.1"/>
    <property type="molecule type" value="Genomic_DNA"/>
</dbReference>
<comment type="caution">
    <text evidence="1">The sequence shown here is derived from an EMBL/GenBank/DDBJ whole genome shotgun (WGS) entry which is preliminary data.</text>
</comment>
<dbReference type="AlphaFoldDB" id="A0A4Y2KXQ2"/>
<dbReference type="Proteomes" id="UP000499080">
    <property type="component" value="Unassembled WGS sequence"/>
</dbReference>
<organism evidence="1 2">
    <name type="scientific">Araneus ventricosus</name>
    <name type="common">Orbweaver spider</name>
    <name type="synonym">Epeira ventricosa</name>
    <dbReference type="NCBI Taxonomy" id="182803"/>
    <lineage>
        <taxon>Eukaryota</taxon>
        <taxon>Metazoa</taxon>
        <taxon>Ecdysozoa</taxon>
        <taxon>Arthropoda</taxon>
        <taxon>Chelicerata</taxon>
        <taxon>Arachnida</taxon>
        <taxon>Araneae</taxon>
        <taxon>Araneomorphae</taxon>
        <taxon>Entelegynae</taxon>
        <taxon>Araneoidea</taxon>
        <taxon>Araneidae</taxon>
        <taxon>Araneus</taxon>
    </lineage>
</organism>
<evidence type="ECO:0000313" key="1">
    <source>
        <dbReference type="EMBL" id="GBN06293.1"/>
    </source>
</evidence>
<keyword evidence="2" id="KW-1185">Reference proteome</keyword>
<sequence>MQFVISSYFAPRFNRKILARHSLEASKCASGRGSTDRSPYRRSSIPTIPPTQRISDFLPSKRGAHLVKSFDVSPSLVRGLKWESAHEVLEFDFVGIPAFPSRYANFHQFLKLTIAFSFPCSENSSLGCM</sequence>
<accession>A0A4Y2KXQ2</accession>
<reference evidence="1 2" key="1">
    <citation type="journal article" date="2019" name="Sci. Rep.">
        <title>Orb-weaving spider Araneus ventricosus genome elucidates the spidroin gene catalogue.</title>
        <authorList>
            <person name="Kono N."/>
            <person name="Nakamura H."/>
            <person name="Ohtoshi R."/>
            <person name="Moran D.A.P."/>
            <person name="Shinohara A."/>
            <person name="Yoshida Y."/>
            <person name="Fujiwara M."/>
            <person name="Mori M."/>
            <person name="Tomita M."/>
            <person name="Arakawa K."/>
        </authorList>
    </citation>
    <scope>NUCLEOTIDE SEQUENCE [LARGE SCALE GENOMIC DNA]</scope>
</reference>
<evidence type="ECO:0000313" key="2">
    <source>
        <dbReference type="Proteomes" id="UP000499080"/>
    </source>
</evidence>